<dbReference type="EMBL" id="JXXD01000204">
    <property type="protein sequence ID" value="KIZ33955.1"/>
    <property type="molecule type" value="Genomic_DNA"/>
</dbReference>
<dbReference type="AlphaFoldDB" id="A0A0D7E0F5"/>
<sequence length="67" mass="7754">MRDFSLRLNEILEMAERTPGFFEVEISFCIRLHEGNESYFLRLVSDADSLEVPHQACLASPSTNSWF</sequence>
<name>A0A0D7E0F5_STUST</name>
<evidence type="ECO:0000313" key="2">
    <source>
        <dbReference type="EMBL" id="PNF58426.1"/>
    </source>
</evidence>
<evidence type="ECO:0000313" key="1">
    <source>
        <dbReference type="EMBL" id="KIZ33955.1"/>
    </source>
</evidence>
<evidence type="ECO:0000313" key="4">
    <source>
        <dbReference type="Proteomes" id="UP000236003"/>
    </source>
</evidence>
<dbReference type="EMBL" id="POUM01000014">
    <property type="protein sequence ID" value="PNF58426.1"/>
    <property type="molecule type" value="Genomic_DNA"/>
</dbReference>
<organism evidence="1 3">
    <name type="scientific">Stutzerimonas stutzeri</name>
    <name type="common">Pseudomonas stutzeri</name>
    <dbReference type="NCBI Taxonomy" id="316"/>
    <lineage>
        <taxon>Bacteria</taxon>
        <taxon>Pseudomonadati</taxon>
        <taxon>Pseudomonadota</taxon>
        <taxon>Gammaproteobacteria</taxon>
        <taxon>Pseudomonadales</taxon>
        <taxon>Pseudomonadaceae</taxon>
        <taxon>Stutzerimonas</taxon>
    </lineage>
</organism>
<dbReference type="PATRIC" id="fig|316.104.peg.944"/>
<reference evidence="1 3" key="1">
    <citation type="submission" date="2014-11" db="EMBL/GenBank/DDBJ databases">
        <title>Genomics and ecophysiology of heterotrophic nitrogen fixing bacteria isolated from estuarine surface water.</title>
        <authorList>
            <person name="Bentzon-Tilia M."/>
            <person name="Severin I."/>
            <person name="Hansen L.H."/>
            <person name="Riemann L."/>
        </authorList>
    </citation>
    <scope>NUCLEOTIDE SEQUENCE [LARGE SCALE GENOMIC DNA]</scope>
    <source>
        <strain evidence="1 3">BAL361</strain>
    </source>
</reference>
<evidence type="ECO:0000313" key="3">
    <source>
        <dbReference type="Proteomes" id="UP000032439"/>
    </source>
</evidence>
<dbReference type="Proteomes" id="UP000236003">
    <property type="component" value="Unassembled WGS sequence"/>
</dbReference>
<accession>A0A0D7E0F5</accession>
<reference evidence="2 4" key="2">
    <citation type="submission" date="2018-01" db="EMBL/GenBank/DDBJ databases">
        <title>Denitrification phenotypes of diverse strains of Pseudomonas stutzeri.</title>
        <authorList>
            <person name="Milligan D.A."/>
            <person name="Bergaust L."/>
            <person name="Bakken L.R."/>
            <person name="Frostegard A."/>
        </authorList>
    </citation>
    <scope>NUCLEOTIDE SEQUENCE [LARGE SCALE GENOMIC DNA]</scope>
    <source>
        <strain evidence="2 4">CCUG 44592</strain>
    </source>
</reference>
<gene>
    <name evidence="2" type="ORF">CXK99_15810</name>
    <name evidence="1" type="ORF">LO50_18825</name>
</gene>
<proteinExistence type="predicted"/>
<protein>
    <submittedName>
        <fullName evidence="1">Uncharacterized protein</fullName>
    </submittedName>
</protein>
<comment type="caution">
    <text evidence="1">The sequence shown here is derived from an EMBL/GenBank/DDBJ whole genome shotgun (WGS) entry which is preliminary data.</text>
</comment>
<dbReference type="Proteomes" id="UP000032439">
    <property type="component" value="Unassembled WGS sequence"/>
</dbReference>